<evidence type="ECO:0008006" key="3">
    <source>
        <dbReference type="Google" id="ProtNLM"/>
    </source>
</evidence>
<dbReference type="OrthoDB" id="92853at2759"/>
<dbReference type="AlphaFoldDB" id="A0A024GEB8"/>
<dbReference type="InParanoid" id="A0A024GEB8"/>
<evidence type="ECO:0000313" key="2">
    <source>
        <dbReference type="Proteomes" id="UP000053237"/>
    </source>
</evidence>
<protein>
    <recommendedName>
        <fullName evidence="3">START domain-containing protein</fullName>
    </recommendedName>
</protein>
<dbReference type="Proteomes" id="UP000053237">
    <property type="component" value="Unassembled WGS sequence"/>
</dbReference>
<evidence type="ECO:0000313" key="1">
    <source>
        <dbReference type="EMBL" id="CCI45019.1"/>
    </source>
</evidence>
<proteinExistence type="predicted"/>
<name>A0A024GEB8_9STRA</name>
<keyword evidence="2" id="KW-1185">Reference proteome</keyword>
<reference evidence="1 2" key="1">
    <citation type="submission" date="2012-05" db="EMBL/GenBank/DDBJ databases">
        <title>Recombination and specialization in a pathogen metapopulation.</title>
        <authorList>
            <person name="Gardiner A."/>
            <person name="Kemen E."/>
            <person name="Schultz-Larsen T."/>
            <person name="MacLean D."/>
            <person name="Van Oosterhout C."/>
            <person name="Jones J.D.G."/>
        </authorList>
    </citation>
    <scope>NUCLEOTIDE SEQUENCE [LARGE SCALE GENOMIC DNA]</scope>
    <source>
        <strain evidence="1 2">Ac Nc2</strain>
    </source>
</reference>
<gene>
    <name evidence="1" type="ORF">BN9_058660</name>
</gene>
<accession>A0A024GEB8</accession>
<comment type="caution">
    <text evidence="1">The sequence shown here is derived from an EMBL/GenBank/DDBJ whole genome shotgun (WGS) entry which is preliminary data.</text>
</comment>
<sequence length="172" mass="19108">MSRSFSRYLDPLALDEYMENDGQELSITRLVKLPPDEAFDEWFNSVWCAIGENVTLGEGSGFLGAKHQLPGGVLEEIVRVGVPSTDSRCIHSDSILSILVKGTQRGIFPIQNHIGYVRFIPDTASKQTLIVWNVKWTPTVLGNVFCCGGSIIRLALRSTMTFWMSRLGGTEK</sequence>
<dbReference type="EMBL" id="CAIX01000086">
    <property type="protein sequence ID" value="CCI45019.1"/>
    <property type="molecule type" value="Genomic_DNA"/>
</dbReference>
<organism evidence="1 2">
    <name type="scientific">Albugo candida</name>
    <dbReference type="NCBI Taxonomy" id="65357"/>
    <lineage>
        <taxon>Eukaryota</taxon>
        <taxon>Sar</taxon>
        <taxon>Stramenopiles</taxon>
        <taxon>Oomycota</taxon>
        <taxon>Peronosporomycetes</taxon>
        <taxon>Albuginales</taxon>
        <taxon>Albuginaceae</taxon>
        <taxon>Albugo</taxon>
    </lineage>
</organism>